<gene>
    <name evidence="1" type="ORF">PGTG_21478</name>
</gene>
<keyword evidence="2" id="KW-1185">Reference proteome</keyword>
<protein>
    <submittedName>
        <fullName evidence="1">Uncharacterized protein</fullName>
    </submittedName>
</protein>
<proteinExistence type="predicted"/>
<dbReference type="GeneID" id="13543086"/>
<sequence length="80" mass="9262">MTMIRGARWESPQCNGVRFAGVSNAVRSSCFEGEIERPDIMTWSHGLRKPRAGRNMQVRVDNAERRRKFFNVKNFDFALA</sequence>
<dbReference type="VEuPathDB" id="FungiDB:PGTG_21478"/>
<dbReference type="AlphaFoldDB" id="H6QRT1"/>
<dbReference type="HOGENOM" id="CLU_2590907_0_0_1"/>
<name>H6QRT1_PUCGT</name>
<dbReference type="RefSeq" id="XP_003889773.1">
    <property type="nucleotide sequence ID" value="XM_003889724.1"/>
</dbReference>
<accession>H6QRT1</accession>
<dbReference type="InParanoid" id="H6QRT1"/>
<evidence type="ECO:0000313" key="1">
    <source>
        <dbReference type="EMBL" id="EHS63404.1"/>
    </source>
</evidence>
<dbReference type="EMBL" id="DS178286">
    <property type="protein sequence ID" value="EHS63404.1"/>
    <property type="molecule type" value="Genomic_DNA"/>
</dbReference>
<evidence type="ECO:0000313" key="2">
    <source>
        <dbReference type="Proteomes" id="UP000008783"/>
    </source>
</evidence>
<reference evidence="2" key="1">
    <citation type="journal article" date="2011" name="Proc. Natl. Acad. Sci. U.S.A.">
        <title>Obligate biotrophy features unraveled by the genomic analysis of rust fungi.</title>
        <authorList>
            <person name="Duplessis S."/>
            <person name="Cuomo C.A."/>
            <person name="Lin Y.-C."/>
            <person name="Aerts A."/>
            <person name="Tisserant E."/>
            <person name="Veneault-Fourrey C."/>
            <person name="Joly D.L."/>
            <person name="Hacquard S."/>
            <person name="Amselem J."/>
            <person name="Cantarel B.L."/>
            <person name="Chiu R."/>
            <person name="Coutinho P.M."/>
            <person name="Feau N."/>
            <person name="Field M."/>
            <person name="Frey P."/>
            <person name="Gelhaye E."/>
            <person name="Goldberg J."/>
            <person name="Grabherr M.G."/>
            <person name="Kodira C.D."/>
            <person name="Kohler A."/>
            <person name="Kuees U."/>
            <person name="Lindquist E.A."/>
            <person name="Lucas S.M."/>
            <person name="Mago R."/>
            <person name="Mauceli E."/>
            <person name="Morin E."/>
            <person name="Murat C."/>
            <person name="Pangilinan J.L."/>
            <person name="Park R."/>
            <person name="Pearson M."/>
            <person name="Quesneville H."/>
            <person name="Rouhier N."/>
            <person name="Sakthikumar S."/>
            <person name="Salamov A.A."/>
            <person name="Schmutz J."/>
            <person name="Selles B."/>
            <person name="Shapiro H."/>
            <person name="Tanguay P."/>
            <person name="Tuskan G.A."/>
            <person name="Henrissat B."/>
            <person name="Van de Peer Y."/>
            <person name="Rouze P."/>
            <person name="Ellis J.G."/>
            <person name="Dodds P.N."/>
            <person name="Schein J.E."/>
            <person name="Zhong S."/>
            <person name="Hamelin R.C."/>
            <person name="Grigoriev I.V."/>
            <person name="Szabo L.J."/>
            <person name="Martin F."/>
        </authorList>
    </citation>
    <scope>NUCLEOTIDE SEQUENCE [LARGE SCALE GENOMIC DNA]</scope>
    <source>
        <strain evidence="2">CRL 75-36-700-3 / race SCCL</strain>
    </source>
</reference>
<dbReference type="KEGG" id="pgr:PGTG_21478"/>
<organism evidence="1 2">
    <name type="scientific">Puccinia graminis f. sp. tritici (strain CRL 75-36-700-3 / race SCCL)</name>
    <name type="common">Black stem rust fungus</name>
    <dbReference type="NCBI Taxonomy" id="418459"/>
    <lineage>
        <taxon>Eukaryota</taxon>
        <taxon>Fungi</taxon>
        <taxon>Dikarya</taxon>
        <taxon>Basidiomycota</taxon>
        <taxon>Pucciniomycotina</taxon>
        <taxon>Pucciniomycetes</taxon>
        <taxon>Pucciniales</taxon>
        <taxon>Pucciniaceae</taxon>
        <taxon>Puccinia</taxon>
    </lineage>
</organism>
<dbReference type="Proteomes" id="UP000008783">
    <property type="component" value="Unassembled WGS sequence"/>
</dbReference>